<dbReference type="Gene3D" id="1.20.1530.20">
    <property type="match status" value="1"/>
</dbReference>
<evidence type="ECO:0000313" key="6">
    <source>
        <dbReference type="EMBL" id="ABK19229.1"/>
    </source>
</evidence>
<keyword evidence="7" id="KW-1185">Reference proteome</keyword>
<dbReference type="OrthoDB" id="5511091at2"/>
<feature type="transmembrane region" description="Helical" evidence="5">
    <location>
        <begin position="91"/>
        <end position="111"/>
    </location>
</feature>
<dbReference type="AlphaFoldDB" id="A0LP77"/>
<proteinExistence type="predicted"/>
<accession>A0LP77</accession>
<evidence type="ECO:0000256" key="2">
    <source>
        <dbReference type="ARBA" id="ARBA00022692"/>
    </source>
</evidence>
<evidence type="ECO:0000313" key="7">
    <source>
        <dbReference type="Proteomes" id="UP000001784"/>
    </source>
</evidence>
<sequence>MLPTKDLLLLTVSFSTIFAGVLLPGFGAYFQPYPLHCMIVLLFVSFLSIDLSEIWKIIRHSSARVVVLLVLKLIVLPVAVFFLFRLFLPEYALAVLLLCGMSTAVMTPYFAQLLQANSALVFVMLVASSMLVPVTLPALVKVLLERIMDISFVEMMRLLCIVIFVPIVLARTTMSVAPALGAMLEKTKYPVSLLCFAVTNLGIFSQYSDFFRSDPTVILTATLVATGLAGLLFLAGILVSRKEFLDDQLAVIISLAMTNSVLVIVFSSRFFGPLEPTVAAMSSIPFFALIVPLRLFRAYRLKSADPK</sequence>
<dbReference type="GO" id="GO:0016020">
    <property type="term" value="C:membrane"/>
    <property type="evidence" value="ECO:0007669"/>
    <property type="project" value="UniProtKB-SubCell"/>
</dbReference>
<dbReference type="HOGENOM" id="CLU_077102_0_0_7"/>
<dbReference type="eggNOG" id="COG0385">
    <property type="taxonomic scope" value="Bacteria"/>
</dbReference>
<feature type="transmembrane region" description="Helical" evidence="5">
    <location>
        <begin position="152"/>
        <end position="170"/>
    </location>
</feature>
<evidence type="ECO:0000256" key="4">
    <source>
        <dbReference type="ARBA" id="ARBA00023136"/>
    </source>
</evidence>
<dbReference type="STRING" id="335543.Sfum_3559"/>
<dbReference type="KEGG" id="sfu:Sfum_3559"/>
<evidence type="ECO:0000256" key="3">
    <source>
        <dbReference type="ARBA" id="ARBA00022989"/>
    </source>
</evidence>
<dbReference type="EMBL" id="CP000478">
    <property type="protein sequence ID" value="ABK19229.1"/>
    <property type="molecule type" value="Genomic_DNA"/>
</dbReference>
<name>A0LP77_SYNFM</name>
<dbReference type="RefSeq" id="WP_011700354.1">
    <property type="nucleotide sequence ID" value="NC_008554.1"/>
</dbReference>
<dbReference type="Proteomes" id="UP000001784">
    <property type="component" value="Chromosome"/>
</dbReference>
<dbReference type="Pfam" id="PF01758">
    <property type="entry name" value="SBF"/>
    <property type="match status" value="1"/>
</dbReference>
<feature type="transmembrane region" description="Helical" evidence="5">
    <location>
        <begin position="33"/>
        <end position="51"/>
    </location>
</feature>
<gene>
    <name evidence="6" type="ordered locus">Sfum_3559</name>
</gene>
<organism evidence="6 7">
    <name type="scientific">Syntrophobacter fumaroxidans (strain DSM 10017 / MPOB)</name>
    <dbReference type="NCBI Taxonomy" id="335543"/>
    <lineage>
        <taxon>Bacteria</taxon>
        <taxon>Pseudomonadati</taxon>
        <taxon>Thermodesulfobacteriota</taxon>
        <taxon>Syntrophobacteria</taxon>
        <taxon>Syntrophobacterales</taxon>
        <taxon>Syntrophobacteraceae</taxon>
        <taxon>Syntrophobacter</taxon>
    </lineage>
</organism>
<protein>
    <submittedName>
        <fullName evidence="6">Bile acid:sodium symporter</fullName>
    </submittedName>
</protein>
<comment type="subcellular location">
    <subcellularLocation>
        <location evidence="1">Membrane</location>
        <topology evidence="1">Multi-pass membrane protein</topology>
    </subcellularLocation>
</comment>
<feature type="transmembrane region" description="Helical" evidence="5">
    <location>
        <begin position="7"/>
        <end position="27"/>
    </location>
</feature>
<reference evidence="6 7" key="1">
    <citation type="submission" date="2006-10" db="EMBL/GenBank/DDBJ databases">
        <title>Complete sequence of Syntrophobacter fumaroxidans MPOB.</title>
        <authorList>
            <consortium name="US DOE Joint Genome Institute"/>
            <person name="Copeland A."/>
            <person name="Lucas S."/>
            <person name="Lapidus A."/>
            <person name="Barry K."/>
            <person name="Detter J.C."/>
            <person name="Glavina del Rio T."/>
            <person name="Hammon N."/>
            <person name="Israni S."/>
            <person name="Pitluck S."/>
            <person name="Goltsman E.G."/>
            <person name="Martinez M."/>
            <person name="Schmutz J."/>
            <person name="Larimer F."/>
            <person name="Land M."/>
            <person name="Hauser L."/>
            <person name="Kyrpides N."/>
            <person name="Kim E."/>
            <person name="Boone D.R."/>
            <person name="Brockman F."/>
            <person name="Culley D."/>
            <person name="Ferry J."/>
            <person name="Gunsalus R."/>
            <person name="McInerney M.J."/>
            <person name="Morrison M."/>
            <person name="Plugge C."/>
            <person name="Rohlin L."/>
            <person name="Scholten J."/>
            <person name="Sieber J."/>
            <person name="Stams A.J.M."/>
            <person name="Worm P."/>
            <person name="Henstra A.M."/>
            <person name="Richardson P."/>
        </authorList>
    </citation>
    <scope>NUCLEOTIDE SEQUENCE [LARGE SCALE GENOMIC DNA]</scope>
    <source>
        <strain evidence="7">DSM 10017 / MPOB</strain>
    </source>
</reference>
<dbReference type="InterPro" id="IPR002657">
    <property type="entry name" value="BilAc:Na_symport/Acr3"/>
</dbReference>
<feature type="transmembrane region" description="Helical" evidence="5">
    <location>
        <begin position="63"/>
        <end position="85"/>
    </location>
</feature>
<feature type="transmembrane region" description="Helical" evidence="5">
    <location>
        <begin position="277"/>
        <end position="296"/>
    </location>
</feature>
<feature type="transmembrane region" description="Helical" evidence="5">
    <location>
        <begin position="118"/>
        <end position="140"/>
    </location>
</feature>
<dbReference type="InterPro" id="IPR038770">
    <property type="entry name" value="Na+/solute_symporter_sf"/>
</dbReference>
<keyword evidence="2 5" id="KW-0812">Transmembrane</keyword>
<feature type="transmembrane region" description="Helical" evidence="5">
    <location>
        <begin position="191"/>
        <end position="211"/>
    </location>
</feature>
<feature type="transmembrane region" description="Helical" evidence="5">
    <location>
        <begin position="251"/>
        <end position="271"/>
    </location>
</feature>
<feature type="transmembrane region" description="Helical" evidence="5">
    <location>
        <begin position="217"/>
        <end position="239"/>
    </location>
</feature>
<evidence type="ECO:0000256" key="5">
    <source>
        <dbReference type="SAM" id="Phobius"/>
    </source>
</evidence>
<keyword evidence="3 5" id="KW-1133">Transmembrane helix</keyword>
<keyword evidence="4 5" id="KW-0472">Membrane</keyword>
<dbReference type="InParanoid" id="A0LP77"/>
<evidence type="ECO:0000256" key="1">
    <source>
        <dbReference type="ARBA" id="ARBA00004141"/>
    </source>
</evidence>